<keyword evidence="2" id="KW-1185">Reference proteome</keyword>
<accession>A0ABT8ILW3</accession>
<comment type="caution">
    <text evidence="1">The sequence shown here is derived from an EMBL/GenBank/DDBJ whole genome shotgun (WGS) entry which is preliminary data.</text>
</comment>
<organism evidence="1 2">
    <name type="scientific">Polycladomyces subterraneus</name>
    <dbReference type="NCBI Taxonomy" id="1016997"/>
    <lineage>
        <taxon>Bacteria</taxon>
        <taxon>Bacillati</taxon>
        <taxon>Bacillota</taxon>
        <taxon>Bacilli</taxon>
        <taxon>Bacillales</taxon>
        <taxon>Thermoactinomycetaceae</taxon>
        <taxon>Polycladomyces</taxon>
    </lineage>
</organism>
<proteinExistence type="predicted"/>
<gene>
    <name evidence="1" type="ORF">NWF35_06390</name>
</gene>
<dbReference type="RefSeq" id="WP_301238249.1">
    <property type="nucleotide sequence ID" value="NZ_JANRHH010000029.1"/>
</dbReference>
<sequence>MERKLIIESSDNVIYNPTWDQVFEFLRKLDGETVTYVALQISGVGKMIAGGGDIQEEKGNIRYYLVEFFEEPFDGTSVAVKNPMGDPEEYIFLSVQGADIDPPEDFCVLFSDVVAAFEFFYHHGKLNPDLTWQ</sequence>
<dbReference type="Pfam" id="PF14430">
    <property type="entry name" value="Imm1"/>
    <property type="match status" value="1"/>
</dbReference>
<name>A0ABT8ILW3_9BACL</name>
<evidence type="ECO:0000313" key="2">
    <source>
        <dbReference type="Proteomes" id="UP001174196"/>
    </source>
</evidence>
<protein>
    <submittedName>
        <fullName evidence="1">Imm1 family immunity protein</fullName>
    </submittedName>
</protein>
<reference evidence="1" key="1">
    <citation type="submission" date="2022-08" db="EMBL/GenBank/DDBJ databases">
        <title>Polycladomyces zharkentsis sp. nov., a novel thermophilic CMC and starch-degrading bacterium isolated from a geothermal spring in Kazakhstan.</title>
        <authorList>
            <person name="Mashzhan A."/>
            <person name="Kistaubaeva A."/>
            <person name="Javier-Lopez R."/>
            <person name="Birkeland N.-K."/>
        </authorList>
    </citation>
    <scope>NUCLEOTIDE SEQUENCE</scope>
    <source>
        <strain evidence="1">KSR 13</strain>
    </source>
</reference>
<evidence type="ECO:0000313" key="1">
    <source>
        <dbReference type="EMBL" id="MDN4593536.1"/>
    </source>
</evidence>
<dbReference type="Proteomes" id="UP001174196">
    <property type="component" value="Unassembled WGS sequence"/>
</dbReference>
<dbReference type="InterPro" id="IPR025680">
    <property type="entry name" value="DddI"/>
</dbReference>
<dbReference type="EMBL" id="JANRHH010000029">
    <property type="protein sequence ID" value="MDN4593536.1"/>
    <property type="molecule type" value="Genomic_DNA"/>
</dbReference>